<organism evidence="2 3">
    <name type="scientific">Leuconostoc gasicomitatum</name>
    <dbReference type="NCBI Taxonomy" id="115778"/>
    <lineage>
        <taxon>Bacteria</taxon>
        <taxon>Bacillati</taxon>
        <taxon>Bacillota</taxon>
        <taxon>Bacilli</taxon>
        <taxon>Lactobacillales</taxon>
        <taxon>Lactobacillaceae</taxon>
        <taxon>Leuconostoc</taxon>
        <taxon>Leuconostoc gelidum group</taxon>
    </lineage>
</organism>
<dbReference type="Proteomes" id="UP000752647">
    <property type="component" value="Unassembled WGS sequence"/>
</dbReference>
<dbReference type="PANTHER" id="PTHR43236">
    <property type="entry name" value="ANTITOXIN HIGA1"/>
    <property type="match status" value="1"/>
</dbReference>
<proteinExistence type="predicted"/>
<sequence length="144" mass="17027">MVYYNDTSIPNRQHFTILHELSHIQLHSDTKNETYSSLIIGNDYSAEDTIKEQEANTLASQLLINDNALNQYINNGFTFNQICKEFEISHEALKNRIKNYLKYYYIKNNIDCCEEDKIIQNPFIYANSITTKYMDDQKIYLKSF</sequence>
<dbReference type="Pfam" id="PF06114">
    <property type="entry name" value="Peptidase_M78"/>
    <property type="match status" value="1"/>
</dbReference>
<dbReference type="Gene3D" id="1.10.10.2910">
    <property type="match status" value="1"/>
</dbReference>
<evidence type="ECO:0000313" key="3">
    <source>
        <dbReference type="Proteomes" id="UP000752647"/>
    </source>
</evidence>
<dbReference type="EMBL" id="JAHBFI010000004">
    <property type="protein sequence ID" value="MBZ5961889.1"/>
    <property type="molecule type" value="Genomic_DNA"/>
</dbReference>
<evidence type="ECO:0000259" key="1">
    <source>
        <dbReference type="Pfam" id="PF06114"/>
    </source>
</evidence>
<reference evidence="2" key="1">
    <citation type="submission" date="2021-05" db="EMBL/GenBank/DDBJ databases">
        <title>Pangenome of Leuconostoc gelidum warrants species status for Leuconostoc gelidum subsp. gasicomitatum.</title>
        <authorList>
            <person name="Johansson P."/>
            <person name="Sade E."/>
            <person name="Hultman J."/>
            <person name="Auvinen P."/>
            <person name="Bjorkroth J."/>
        </authorList>
    </citation>
    <scope>NUCLEOTIDE SEQUENCE</scope>
    <source>
        <strain evidence="2">A.21.4</strain>
    </source>
</reference>
<dbReference type="PANTHER" id="PTHR43236:SF2">
    <property type="entry name" value="BLL0069 PROTEIN"/>
    <property type="match status" value="1"/>
</dbReference>
<comment type="caution">
    <text evidence="2">The sequence shown here is derived from an EMBL/GenBank/DDBJ whole genome shotgun (WGS) entry which is preliminary data.</text>
</comment>
<gene>
    <name evidence="2" type="ORF">KIJ12_01745</name>
</gene>
<accession>A0A9Q3XSH3</accession>
<name>A0A9Q3XSH3_9LACO</name>
<dbReference type="InterPro" id="IPR010359">
    <property type="entry name" value="IrrE_HExxH"/>
</dbReference>
<protein>
    <submittedName>
        <fullName evidence="2">ImmA/IrrE family metallo-endopeptidase</fullName>
    </submittedName>
</protein>
<dbReference type="InterPro" id="IPR052345">
    <property type="entry name" value="Rad_response_metalloprotease"/>
</dbReference>
<dbReference type="AlphaFoldDB" id="A0A9Q3XSH3"/>
<feature type="domain" description="IrrE N-terminal-like" evidence="1">
    <location>
        <begin position="2"/>
        <end position="98"/>
    </location>
</feature>
<evidence type="ECO:0000313" key="2">
    <source>
        <dbReference type="EMBL" id="MBZ5961889.1"/>
    </source>
</evidence>